<dbReference type="OrthoDB" id="9762718at2"/>
<dbReference type="Proteomes" id="UP000295717">
    <property type="component" value="Unassembled WGS sequence"/>
</dbReference>
<comment type="similarity">
    <text evidence="3 7">Belongs to the NifD/NifK/NifE/NifN family.</text>
</comment>
<dbReference type="PANTHER" id="PTHR42956:SF1">
    <property type="entry name" value="NITROGENASE IRON-MOLYBDENUM COFACTOR BIOSYNTHESIS PROTEIN NIFE"/>
    <property type="match status" value="1"/>
</dbReference>
<evidence type="ECO:0000256" key="4">
    <source>
        <dbReference type="ARBA" id="ARBA00013280"/>
    </source>
</evidence>
<dbReference type="Gene3D" id="3.40.50.12380">
    <property type="entry name" value="Nitrogenase MoFe cofactor biosynthesis protein NifE, C-terminal"/>
    <property type="match status" value="1"/>
</dbReference>
<dbReference type="PANTHER" id="PTHR42956">
    <property type="entry name" value="NITROGENASE IRON-MOLYBDENUM COFACTOR BIOSYNTHESIS PROTEIN NIFE"/>
    <property type="match status" value="1"/>
</dbReference>
<dbReference type="NCBIfam" id="TIGR01283">
    <property type="entry name" value="nifE"/>
    <property type="match status" value="1"/>
</dbReference>
<dbReference type="InterPro" id="IPR000318">
    <property type="entry name" value="Nase_comp1_CS"/>
</dbReference>
<accession>A0A4R3N780</accession>
<evidence type="ECO:0000256" key="7">
    <source>
        <dbReference type="RuleBase" id="RU004021"/>
    </source>
</evidence>
<evidence type="ECO:0000313" key="10">
    <source>
        <dbReference type="Proteomes" id="UP000295717"/>
    </source>
</evidence>
<keyword evidence="6 7" id="KW-0535">Nitrogen fixation</keyword>
<dbReference type="Gene3D" id="3.40.50.1980">
    <property type="entry name" value="Nitrogenase molybdenum iron protein domain"/>
    <property type="match status" value="4"/>
</dbReference>
<evidence type="ECO:0000256" key="5">
    <source>
        <dbReference type="ARBA" id="ARBA00013282"/>
    </source>
</evidence>
<keyword evidence="10" id="KW-1185">Reference proteome</keyword>
<evidence type="ECO:0000313" key="9">
    <source>
        <dbReference type="EMBL" id="TCT24271.1"/>
    </source>
</evidence>
<evidence type="ECO:0000256" key="6">
    <source>
        <dbReference type="ARBA" id="ARBA00023231"/>
    </source>
</evidence>
<evidence type="ECO:0000259" key="8">
    <source>
        <dbReference type="Pfam" id="PF00148"/>
    </source>
</evidence>
<dbReference type="AlphaFoldDB" id="A0A4R3N780"/>
<dbReference type="NCBIfam" id="TIGR01285">
    <property type="entry name" value="nifN"/>
    <property type="match status" value="1"/>
</dbReference>
<dbReference type="GO" id="GO:0016163">
    <property type="term" value="F:nitrogenase activity"/>
    <property type="evidence" value="ECO:0007669"/>
    <property type="project" value="InterPro"/>
</dbReference>
<reference evidence="9 10" key="1">
    <citation type="submission" date="2019-03" db="EMBL/GenBank/DDBJ databases">
        <title>Genomic Encyclopedia of Type Strains, Phase IV (KMG-IV): sequencing the most valuable type-strain genomes for metagenomic binning, comparative biology and taxonomic classification.</title>
        <authorList>
            <person name="Goeker M."/>
        </authorList>
    </citation>
    <scope>NUCLEOTIDE SEQUENCE [LARGE SCALE GENOMIC DNA]</scope>
    <source>
        <strain evidence="9 10">DSM 13587</strain>
    </source>
</reference>
<comment type="function">
    <text evidence="1">This protein may play a role in the biosynthesis of the prosthetic group of nitrogenase (FeMo cofactor).</text>
</comment>
<comment type="pathway">
    <text evidence="2">Cofactor biosynthesis; Fe-Mo cofactor biosynthesis.</text>
</comment>
<dbReference type="InterPro" id="IPR005975">
    <property type="entry name" value="Nase_Mo-Fe_CF"/>
</dbReference>
<dbReference type="Gene3D" id="6.10.250.1090">
    <property type="match status" value="1"/>
</dbReference>
<dbReference type="CDD" id="cd01966">
    <property type="entry name" value="Nitrogenase_NifN_1"/>
    <property type="match status" value="1"/>
</dbReference>
<dbReference type="InterPro" id="IPR049939">
    <property type="entry name" value="NifE-like"/>
</dbReference>
<name>A0A4R3N780_9GAMM</name>
<dbReference type="InterPro" id="IPR005973">
    <property type="entry name" value="NifE"/>
</dbReference>
<dbReference type="PROSITE" id="PS00699">
    <property type="entry name" value="NITROGENASE_1_1"/>
    <property type="match status" value="1"/>
</dbReference>
<comment type="caution">
    <text evidence="9">The sequence shown here is derived from an EMBL/GenBank/DDBJ whole genome shotgun (WGS) entry which is preliminary data.</text>
</comment>
<dbReference type="UniPathway" id="UPA00782"/>
<gene>
    <name evidence="9" type="ORF">EDC35_101593</name>
</gene>
<dbReference type="RefSeq" id="WP_132975533.1">
    <property type="nucleotide sequence ID" value="NZ_SMAO01000001.1"/>
</dbReference>
<feature type="domain" description="Nitrogenase/oxidoreductase component 1" evidence="8">
    <location>
        <begin position="491"/>
        <end position="903"/>
    </location>
</feature>
<dbReference type="EMBL" id="SMAO01000001">
    <property type="protein sequence ID" value="TCT24271.1"/>
    <property type="molecule type" value="Genomic_DNA"/>
</dbReference>
<sequence length="933" mass="101284">MNASEITALQDEPACAHNHKNKSGCARAKPGATQGGCAFDGARNALVPIADAAHLVHGPIGCAGSSWDNRGSRSSGARLFRVGMTTDLSELDVIMGRGEKRLFFAIRQAIETHRPAAVFVYTTCVPALNGDDVPAVARAATERWGVPVIPVDCAGFYGNKNLGNRIAGDVLLKHVIGTREPDSAPVSARRPGLRIHDINLIGEWNVGGEFWNVAPLFDELGLRILCTLSGDARFREIQTMHRAEASMVVCSKAMLAVARHLQQDHGTPFFEGSFYGVQETSEALRGFARLLDDPDLSRRTEALIAREEARIREQLAPLRQRLAGKRAFIFTGGYKSWSIVSAMQDLGMEVVATGTEKSTEEDKARILTLMGPEARMIADNDQLALLSAFHECRADIMVAGDRYIYPTLKSRLPFLDIDHVRHVGYAGYRGMLELARNLVIAIHNPVWRQVRDLPPWLTAPRPTKVIAMPPRPVPALVQSSKPLSVNPLKVSQPVGASLPFLGIARAMPLEHGGRGCTSFNKLFFMRHFNEPIPLQTTAMDQVVTVMGADDNVVEALQTICETNRPEVIGLITTGLSETQGADIPRTIKAFRQTHPQYAETAVVPVSASDALGCLETGFAQAVEAIVRHLVPDDPHGKVRCLRQVNVLVGSMITPGDIEAIKEWIGAFGLHAVVVPDIGDSLDGHLIDEGYSTLTYGGVSRQQIAGLGESAATLVIGASLNRAADLLKARTGVPDHRFDSLMGLDACDDFTQILAQIANTAVPQIIERQRSQLLDAMVDCQFQLGGARMAVAADPDLLGAFSRFFADLGMETVAAVTTARSDLLEQLPLGQIIIGDLEDAEHQARQGEAQVLVTNSHGVDIAGRLGVQLLRAGFPIYDQAGAHLRQWVGYRGSRQTVFELANLLAAQYRLIPPYRSIYWQGTPRECETLGALTN</sequence>
<dbReference type="SUPFAM" id="SSF53807">
    <property type="entry name" value="Helical backbone' metal receptor"/>
    <property type="match status" value="2"/>
</dbReference>
<evidence type="ECO:0000256" key="1">
    <source>
        <dbReference type="ARBA" id="ARBA00003171"/>
    </source>
</evidence>
<feature type="domain" description="Nitrogenase/oxidoreductase component 1" evidence="8">
    <location>
        <begin position="37"/>
        <end position="442"/>
    </location>
</feature>
<proteinExistence type="inferred from homology"/>
<protein>
    <recommendedName>
        <fullName evidence="4">Nitrogenase iron-molybdenum cofactor biosynthesis protein NifE</fullName>
    </recommendedName>
    <alternativeName>
        <fullName evidence="5">Nitrogenase iron-molybdenum cofactor biosynthesis protein NifN</fullName>
    </alternativeName>
</protein>
<evidence type="ECO:0000256" key="3">
    <source>
        <dbReference type="ARBA" id="ARBA00011002"/>
    </source>
</evidence>
<evidence type="ECO:0000256" key="2">
    <source>
        <dbReference type="ARBA" id="ARBA00005155"/>
    </source>
</evidence>
<dbReference type="InterPro" id="IPR000510">
    <property type="entry name" value="Nase/OxRdtase_comp1"/>
</dbReference>
<dbReference type="GO" id="GO:0065003">
    <property type="term" value="P:protein-containing complex assembly"/>
    <property type="evidence" value="ECO:0007669"/>
    <property type="project" value="InterPro"/>
</dbReference>
<dbReference type="PROSITE" id="PS00090">
    <property type="entry name" value="NITROGENASE_1_2"/>
    <property type="match status" value="1"/>
</dbReference>
<dbReference type="Pfam" id="PF00148">
    <property type="entry name" value="Oxidored_nitro"/>
    <property type="match status" value="2"/>
</dbReference>
<organism evidence="9 10">
    <name type="scientific">Thiobaca trueperi</name>
    <dbReference type="NCBI Taxonomy" id="127458"/>
    <lineage>
        <taxon>Bacteria</taxon>
        <taxon>Pseudomonadati</taxon>
        <taxon>Pseudomonadota</taxon>
        <taxon>Gammaproteobacteria</taxon>
        <taxon>Chromatiales</taxon>
        <taxon>Chromatiaceae</taxon>
        <taxon>Thiobaca</taxon>
    </lineage>
</organism>